<evidence type="ECO:0000313" key="2">
    <source>
        <dbReference type="Proteomes" id="UP000479710"/>
    </source>
</evidence>
<accession>A0A6G1C9I1</accession>
<keyword evidence="2" id="KW-1185">Reference proteome</keyword>
<protein>
    <submittedName>
        <fullName evidence="1">Uncharacterized protein</fullName>
    </submittedName>
</protein>
<comment type="caution">
    <text evidence="1">The sequence shown here is derived from an EMBL/GenBank/DDBJ whole genome shotgun (WGS) entry which is preliminary data.</text>
</comment>
<dbReference type="EMBL" id="SPHZ02000010">
    <property type="protein sequence ID" value="KAF0896839.1"/>
    <property type="molecule type" value="Genomic_DNA"/>
</dbReference>
<sequence length="71" mass="8197">MGTDERSVFVDLIDKARGQAAQNLDRYIIAKKAWFNTMLAPYSFGPGDMVMWWALNPEKLQNKWEGPFMVT</sequence>
<dbReference type="Proteomes" id="UP000479710">
    <property type="component" value="Unassembled WGS sequence"/>
</dbReference>
<proteinExistence type="predicted"/>
<organism evidence="1 2">
    <name type="scientific">Oryza meyeriana var. granulata</name>
    <dbReference type="NCBI Taxonomy" id="110450"/>
    <lineage>
        <taxon>Eukaryota</taxon>
        <taxon>Viridiplantae</taxon>
        <taxon>Streptophyta</taxon>
        <taxon>Embryophyta</taxon>
        <taxon>Tracheophyta</taxon>
        <taxon>Spermatophyta</taxon>
        <taxon>Magnoliopsida</taxon>
        <taxon>Liliopsida</taxon>
        <taxon>Poales</taxon>
        <taxon>Poaceae</taxon>
        <taxon>BOP clade</taxon>
        <taxon>Oryzoideae</taxon>
        <taxon>Oryzeae</taxon>
        <taxon>Oryzinae</taxon>
        <taxon>Oryza</taxon>
        <taxon>Oryza meyeriana</taxon>
    </lineage>
</organism>
<gene>
    <name evidence="1" type="ORF">E2562_029351</name>
</gene>
<evidence type="ECO:0000313" key="1">
    <source>
        <dbReference type="EMBL" id="KAF0896839.1"/>
    </source>
</evidence>
<reference evidence="1 2" key="1">
    <citation type="submission" date="2019-11" db="EMBL/GenBank/DDBJ databases">
        <title>Whole genome sequence of Oryza granulata.</title>
        <authorList>
            <person name="Li W."/>
        </authorList>
    </citation>
    <scope>NUCLEOTIDE SEQUENCE [LARGE SCALE GENOMIC DNA]</scope>
    <source>
        <strain evidence="2">cv. Menghai</strain>
        <tissue evidence="1">Leaf</tissue>
    </source>
</reference>
<name>A0A6G1C9I1_9ORYZ</name>
<dbReference type="AlphaFoldDB" id="A0A6G1C9I1"/>
<dbReference type="OrthoDB" id="686884at2759"/>